<proteinExistence type="predicted"/>
<accession>A0A8X6XGB7</accession>
<evidence type="ECO:0000313" key="2">
    <source>
        <dbReference type="Proteomes" id="UP000886998"/>
    </source>
</evidence>
<keyword evidence="2" id="KW-1185">Reference proteome</keyword>
<dbReference type="AlphaFoldDB" id="A0A8X6XGB7"/>
<organism evidence="1 2">
    <name type="scientific">Trichonephila inaurata madagascariensis</name>
    <dbReference type="NCBI Taxonomy" id="2747483"/>
    <lineage>
        <taxon>Eukaryota</taxon>
        <taxon>Metazoa</taxon>
        <taxon>Ecdysozoa</taxon>
        <taxon>Arthropoda</taxon>
        <taxon>Chelicerata</taxon>
        <taxon>Arachnida</taxon>
        <taxon>Araneae</taxon>
        <taxon>Araneomorphae</taxon>
        <taxon>Entelegynae</taxon>
        <taxon>Araneoidea</taxon>
        <taxon>Nephilidae</taxon>
        <taxon>Trichonephila</taxon>
        <taxon>Trichonephila inaurata</taxon>
    </lineage>
</organism>
<sequence length="99" mass="10921">MAFSPSGRQSDLINLFFYAGVDGNEPIKPENVPLSVTYDSAQEPAYYPAPYASSRVPSYSEHCIQNTNVSQKNMGTFGSSRGGYTYDIPYPPRRVSSNI</sequence>
<name>A0A8X6XGB7_9ARAC</name>
<dbReference type="OrthoDB" id="6417739at2759"/>
<dbReference type="Proteomes" id="UP000886998">
    <property type="component" value="Unassembled WGS sequence"/>
</dbReference>
<protein>
    <submittedName>
        <fullName evidence="1">Uncharacterized protein</fullName>
    </submittedName>
</protein>
<reference evidence="1" key="1">
    <citation type="submission" date="2020-08" db="EMBL/GenBank/DDBJ databases">
        <title>Multicomponent nature underlies the extraordinary mechanical properties of spider dragline silk.</title>
        <authorList>
            <person name="Kono N."/>
            <person name="Nakamura H."/>
            <person name="Mori M."/>
            <person name="Yoshida Y."/>
            <person name="Ohtoshi R."/>
            <person name="Malay A.D."/>
            <person name="Moran D.A.P."/>
            <person name="Tomita M."/>
            <person name="Numata K."/>
            <person name="Arakawa K."/>
        </authorList>
    </citation>
    <scope>NUCLEOTIDE SEQUENCE</scope>
</reference>
<evidence type="ECO:0000313" key="1">
    <source>
        <dbReference type="EMBL" id="GFY53105.1"/>
    </source>
</evidence>
<dbReference type="EMBL" id="BMAV01009091">
    <property type="protein sequence ID" value="GFY53105.1"/>
    <property type="molecule type" value="Genomic_DNA"/>
</dbReference>
<gene>
    <name evidence="1" type="primary">NCL1_28187</name>
    <name evidence="1" type="ORF">TNIN_349661</name>
</gene>
<comment type="caution">
    <text evidence="1">The sequence shown here is derived from an EMBL/GenBank/DDBJ whole genome shotgun (WGS) entry which is preliminary data.</text>
</comment>